<gene>
    <name evidence="5" type="ORF">B1A_14292</name>
</gene>
<reference evidence="5" key="1">
    <citation type="submission" date="2013-08" db="EMBL/GenBank/DDBJ databases">
        <authorList>
            <person name="Mendez C."/>
            <person name="Richter M."/>
            <person name="Ferrer M."/>
            <person name="Sanchez J."/>
        </authorList>
    </citation>
    <scope>NUCLEOTIDE SEQUENCE</scope>
</reference>
<feature type="non-terminal residue" evidence="5">
    <location>
        <position position="110"/>
    </location>
</feature>
<dbReference type="EMBL" id="AUZX01010485">
    <property type="protein sequence ID" value="EQD47553.1"/>
    <property type="molecule type" value="Genomic_DNA"/>
</dbReference>
<dbReference type="SUPFAM" id="SSF52518">
    <property type="entry name" value="Thiamin diphosphate-binding fold (THDP-binding)"/>
    <property type="match status" value="1"/>
</dbReference>
<dbReference type="Pfam" id="PF00676">
    <property type="entry name" value="E1_dh"/>
    <property type="match status" value="1"/>
</dbReference>
<evidence type="ECO:0000313" key="5">
    <source>
        <dbReference type="EMBL" id="EQD47553.1"/>
    </source>
</evidence>
<evidence type="ECO:0000256" key="3">
    <source>
        <dbReference type="ARBA" id="ARBA00023052"/>
    </source>
</evidence>
<dbReference type="GO" id="GO:0006086">
    <property type="term" value="P:pyruvate decarboxylation to acetyl-CoA"/>
    <property type="evidence" value="ECO:0007669"/>
    <property type="project" value="TreeGrafter"/>
</dbReference>
<dbReference type="InterPro" id="IPR029061">
    <property type="entry name" value="THDP-binding"/>
</dbReference>
<protein>
    <submittedName>
        <fullName evidence="5">Transketolase, central region</fullName>
    </submittedName>
</protein>
<dbReference type="PANTHER" id="PTHR11516">
    <property type="entry name" value="PYRUVATE DEHYDROGENASE E1 COMPONENT, ALPHA SUBUNIT BACTERIAL AND ORGANELLAR"/>
    <property type="match status" value="1"/>
</dbReference>
<dbReference type="InterPro" id="IPR001017">
    <property type="entry name" value="DH_E1"/>
</dbReference>
<reference evidence="5" key="2">
    <citation type="journal article" date="2014" name="ISME J.">
        <title>Microbial stratification in low pH oxic and suboxic macroscopic growths along an acid mine drainage.</title>
        <authorList>
            <person name="Mendez-Garcia C."/>
            <person name="Mesa V."/>
            <person name="Sprenger R.R."/>
            <person name="Richter M."/>
            <person name="Diez M.S."/>
            <person name="Solano J."/>
            <person name="Bargiela R."/>
            <person name="Golyshina O.V."/>
            <person name="Manteca A."/>
            <person name="Ramos J.L."/>
            <person name="Gallego J.R."/>
            <person name="Llorente I."/>
            <person name="Martins Dos Santos V.A."/>
            <person name="Jensen O.N."/>
            <person name="Pelaez A.I."/>
            <person name="Sanchez J."/>
            <person name="Ferrer M."/>
        </authorList>
    </citation>
    <scope>NUCLEOTIDE SEQUENCE</scope>
</reference>
<dbReference type="PANTHER" id="PTHR11516:SF41">
    <property type="entry name" value="3-METHYL-2-OXOBUTANOATE DEHYDROGENASE SUBUNIT ALPHA"/>
    <property type="match status" value="1"/>
</dbReference>
<feature type="domain" description="Dehydrogenase E1 component" evidence="4">
    <location>
        <begin position="1"/>
        <end position="108"/>
    </location>
</feature>
<evidence type="ECO:0000256" key="2">
    <source>
        <dbReference type="ARBA" id="ARBA00023002"/>
    </source>
</evidence>
<comment type="cofactor">
    <cofactor evidence="1">
        <name>thiamine diphosphate</name>
        <dbReference type="ChEBI" id="CHEBI:58937"/>
    </cofactor>
</comment>
<comment type="caution">
    <text evidence="5">The sequence shown here is derived from an EMBL/GenBank/DDBJ whole genome shotgun (WGS) entry which is preliminary data.</text>
</comment>
<keyword evidence="3" id="KW-0786">Thiamine pyrophosphate</keyword>
<dbReference type="AlphaFoldDB" id="T0ZSB2"/>
<name>T0ZSB2_9ZZZZ</name>
<evidence type="ECO:0000256" key="1">
    <source>
        <dbReference type="ARBA" id="ARBA00001964"/>
    </source>
</evidence>
<dbReference type="GO" id="GO:0004739">
    <property type="term" value="F:pyruvate dehydrogenase (acetyl-transferring) activity"/>
    <property type="evidence" value="ECO:0007669"/>
    <property type="project" value="TreeGrafter"/>
</dbReference>
<dbReference type="Gene3D" id="3.40.50.970">
    <property type="match status" value="1"/>
</dbReference>
<keyword evidence="2" id="KW-0560">Oxidoreductase</keyword>
<sequence length="110" mass="12278">MCEDNGIGISVKTPLDWISANYSGRRDLDYFYADGLDLAAGYADVARAVEHCRRTRRPTFLHLRTTRVMGHAGTDFEIEWRSIEELVAVEACDPLLRSAAIALESGVYTP</sequence>
<proteinExistence type="predicted"/>
<accession>T0ZSB2</accession>
<organism evidence="5">
    <name type="scientific">mine drainage metagenome</name>
    <dbReference type="NCBI Taxonomy" id="410659"/>
    <lineage>
        <taxon>unclassified sequences</taxon>
        <taxon>metagenomes</taxon>
        <taxon>ecological metagenomes</taxon>
    </lineage>
</organism>
<evidence type="ECO:0000259" key="4">
    <source>
        <dbReference type="Pfam" id="PF00676"/>
    </source>
</evidence>
<dbReference type="InterPro" id="IPR050642">
    <property type="entry name" value="PDH_E1_Alpha_Subunit"/>
</dbReference>